<keyword evidence="1" id="KW-0812">Transmembrane</keyword>
<feature type="transmembrane region" description="Helical" evidence="1">
    <location>
        <begin position="186"/>
        <end position="205"/>
    </location>
</feature>
<evidence type="ECO:0000256" key="1">
    <source>
        <dbReference type="SAM" id="Phobius"/>
    </source>
</evidence>
<feature type="transmembrane region" description="Helical" evidence="1">
    <location>
        <begin position="149"/>
        <end position="174"/>
    </location>
</feature>
<accession>A0ABW0VVG6</accession>
<evidence type="ECO:0000313" key="2">
    <source>
        <dbReference type="EMBL" id="MFC5648160.1"/>
    </source>
</evidence>
<dbReference type="Proteomes" id="UP001596047">
    <property type="component" value="Unassembled WGS sequence"/>
</dbReference>
<feature type="transmembrane region" description="Helical" evidence="1">
    <location>
        <begin position="83"/>
        <end position="101"/>
    </location>
</feature>
<organism evidence="2 3">
    <name type="scientific">Paenibacillus solisilvae</name>
    <dbReference type="NCBI Taxonomy" id="2486751"/>
    <lineage>
        <taxon>Bacteria</taxon>
        <taxon>Bacillati</taxon>
        <taxon>Bacillota</taxon>
        <taxon>Bacilli</taxon>
        <taxon>Bacillales</taxon>
        <taxon>Paenibacillaceae</taxon>
        <taxon>Paenibacillus</taxon>
    </lineage>
</organism>
<protein>
    <recommendedName>
        <fullName evidence="4">ABC transporter permease</fullName>
    </recommendedName>
</protein>
<comment type="caution">
    <text evidence="2">The sequence shown here is derived from an EMBL/GenBank/DDBJ whole genome shotgun (WGS) entry which is preliminary data.</text>
</comment>
<proteinExistence type="predicted"/>
<feature type="transmembrane region" description="Helical" evidence="1">
    <location>
        <begin position="107"/>
        <end position="128"/>
    </location>
</feature>
<keyword evidence="1" id="KW-1133">Transmembrane helix</keyword>
<sequence>MSIPHDDEIKQLEQELRQPLSQMITNPISSQQTAVLIHALQPAFDGLREAGEEERFSLRQAPPVKRPSLLRLIHSQLSSYSRVYWVASLLIFGMLMLLLPTNEYVPYTSVGQTFTFVLPALLLASLAYSFRSWNKEMRMIESITPYPPALLLIVRTMIVIGLNLVFGIVGSIYMNMQVRAFPLLPFMLQWLSILLLVSGVTAYVLMWKGFKAAFACSAFLWLIWNGVDQRYLASGELSNSNDAHIIYISALFAGAALLMLAYKKSFGRRLLP</sequence>
<name>A0ABW0VVG6_9BACL</name>
<gene>
    <name evidence="2" type="ORF">ACFPYJ_03325</name>
</gene>
<feature type="transmembrane region" description="Helical" evidence="1">
    <location>
        <begin position="244"/>
        <end position="262"/>
    </location>
</feature>
<dbReference type="EMBL" id="JBHSOW010000015">
    <property type="protein sequence ID" value="MFC5648160.1"/>
    <property type="molecule type" value="Genomic_DNA"/>
</dbReference>
<evidence type="ECO:0008006" key="4">
    <source>
        <dbReference type="Google" id="ProtNLM"/>
    </source>
</evidence>
<keyword evidence="1" id="KW-0472">Membrane</keyword>
<keyword evidence="3" id="KW-1185">Reference proteome</keyword>
<reference evidence="3" key="1">
    <citation type="journal article" date="2019" name="Int. J. Syst. Evol. Microbiol.">
        <title>The Global Catalogue of Microorganisms (GCM) 10K type strain sequencing project: providing services to taxonomists for standard genome sequencing and annotation.</title>
        <authorList>
            <consortium name="The Broad Institute Genomics Platform"/>
            <consortium name="The Broad Institute Genome Sequencing Center for Infectious Disease"/>
            <person name="Wu L."/>
            <person name="Ma J."/>
        </authorList>
    </citation>
    <scope>NUCLEOTIDE SEQUENCE [LARGE SCALE GENOMIC DNA]</scope>
    <source>
        <strain evidence="3">CGMCC 1.3240</strain>
    </source>
</reference>
<feature type="transmembrane region" description="Helical" evidence="1">
    <location>
        <begin position="212"/>
        <end position="232"/>
    </location>
</feature>
<dbReference type="RefSeq" id="WP_379186618.1">
    <property type="nucleotide sequence ID" value="NZ_JBHSOW010000015.1"/>
</dbReference>
<evidence type="ECO:0000313" key="3">
    <source>
        <dbReference type="Proteomes" id="UP001596047"/>
    </source>
</evidence>